<feature type="region of interest" description="Disordered" evidence="2">
    <location>
        <begin position="1"/>
        <end position="49"/>
    </location>
</feature>
<evidence type="ECO:0000313" key="3">
    <source>
        <dbReference type="EMBL" id="QCD89329.1"/>
    </source>
</evidence>
<dbReference type="EMBL" id="CP039348">
    <property type="protein sequence ID" value="QCD89329.1"/>
    <property type="molecule type" value="Genomic_DNA"/>
</dbReference>
<gene>
    <name evidence="3" type="ORF">DEO72_LG4g273</name>
</gene>
<sequence length="264" mass="30139">MAMSHEDMLKRTRQLKKQKTSTPGASPSAPPPRIELHEETSEPDLEPLTRKFRARGKKVLETTSQHSTSQTQLAPRHTVDDTELSIWHPQFLHSQHSWKHNYLRHDISLLRTHDLQTLHESILANLHKVEASSLMLMDQFSLQSTQKSLDLEQKDQALILSKTESSRLTNEVTELTNQVKRKDELLADLQNQLKTLEAEKENWTLKEKDLLNNSELLKDQIGSSLNMGFQLALEQVRVLYPDADLSPADISKSVVNGKLVDTDD</sequence>
<evidence type="ECO:0000256" key="1">
    <source>
        <dbReference type="SAM" id="Coils"/>
    </source>
</evidence>
<name>A0A4D6LKR1_VIGUN</name>
<feature type="coiled-coil region" evidence="1">
    <location>
        <begin position="165"/>
        <end position="213"/>
    </location>
</feature>
<keyword evidence="1" id="KW-0175">Coiled coil</keyword>
<organism evidence="3 4">
    <name type="scientific">Vigna unguiculata</name>
    <name type="common">Cowpea</name>
    <dbReference type="NCBI Taxonomy" id="3917"/>
    <lineage>
        <taxon>Eukaryota</taxon>
        <taxon>Viridiplantae</taxon>
        <taxon>Streptophyta</taxon>
        <taxon>Embryophyta</taxon>
        <taxon>Tracheophyta</taxon>
        <taxon>Spermatophyta</taxon>
        <taxon>Magnoliopsida</taxon>
        <taxon>eudicotyledons</taxon>
        <taxon>Gunneridae</taxon>
        <taxon>Pentapetalae</taxon>
        <taxon>rosids</taxon>
        <taxon>fabids</taxon>
        <taxon>Fabales</taxon>
        <taxon>Fabaceae</taxon>
        <taxon>Papilionoideae</taxon>
        <taxon>50 kb inversion clade</taxon>
        <taxon>NPAAA clade</taxon>
        <taxon>indigoferoid/millettioid clade</taxon>
        <taxon>Phaseoleae</taxon>
        <taxon>Vigna</taxon>
    </lineage>
</organism>
<dbReference type="AlphaFoldDB" id="A0A4D6LKR1"/>
<accession>A0A4D6LKR1</accession>
<proteinExistence type="predicted"/>
<evidence type="ECO:0000313" key="4">
    <source>
        <dbReference type="Proteomes" id="UP000501690"/>
    </source>
</evidence>
<reference evidence="3 4" key="1">
    <citation type="submission" date="2019-04" db="EMBL/GenBank/DDBJ databases">
        <title>An improved genome assembly and genetic linkage map for asparagus bean, Vigna unguiculata ssp. sesquipedialis.</title>
        <authorList>
            <person name="Xia Q."/>
            <person name="Zhang R."/>
            <person name="Dong Y."/>
        </authorList>
    </citation>
    <scope>NUCLEOTIDE SEQUENCE [LARGE SCALE GENOMIC DNA]</scope>
    <source>
        <tissue evidence="3">Leaf</tissue>
    </source>
</reference>
<evidence type="ECO:0000256" key="2">
    <source>
        <dbReference type="SAM" id="MobiDB-lite"/>
    </source>
</evidence>
<protein>
    <submittedName>
        <fullName evidence="3">Uncharacterized protein</fullName>
    </submittedName>
</protein>
<feature type="compositionally biased region" description="Basic and acidic residues" evidence="2">
    <location>
        <begin position="1"/>
        <end position="10"/>
    </location>
</feature>
<dbReference type="Proteomes" id="UP000501690">
    <property type="component" value="Linkage Group LG4"/>
</dbReference>
<keyword evidence="4" id="KW-1185">Reference proteome</keyword>